<dbReference type="GO" id="GO:0005886">
    <property type="term" value="C:plasma membrane"/>
    <property type="evidence" value="ECO:0007669"/>
    <property type="project" value="UniProtKB-SubCell"/>
</dbReference>
<dbReference type="Gene3D" id="3.40.50.300">
    <property type="entry name" value="P-loop containing nucleotide triphosphate hydrolases"/>
    <property type="match status" value="1"/>
</dbReference>
<accession>F2KQL3</accession>
<dbReference type="InterPro" id="IPR027417">
    <property type="entry name" value="P-loop_NTPase"/>
</dbReference>
<evidence type="ECO:0000256" key="1">
    <source>
        <dbReference type="ARBA" id="ARBA00004202"/>
    </source>
</evidence>
<dbReference type="InterPro" id="IPR017871">
    <property type="entry name" value="ABC_transporter-like_CS"/>
</dbReference>
<keyword evidence="5" id="KW-0067">ATP-binding</keyword>
<keyword evidence="3" id="KW-0500">Molybdenum</keyword>
<dbReference type="InterPro" id="IPR003593">
    <property type="entry name" value="AAA+_ATPase"/>
</dbReference>
<dbReference type="HOGENOM" id="CLU_000604_1_22_2"/>
<evidence type="ECO:0000256" key="7">
    <source>
        <dbReference type="ARBA" id="ARBA00038781"/>
    </source>
</evidence>
<dbReference type="PANTHER" id="PTHR42781">
    <property type="entry name" value="SPERMIDINE/PUTRESCINE IMPORT ATP-BINDING PROTEIN POTA"/>
    <property type="match status" value="1"/>
</dbReference>
<reference evidence="12 13" key="1">
    <citation type="submission" date="2011-03" db="EMBL/GenBank/DDBJ databases">
        <title>The complete genome of Archaeoglobus veneficus SNP6.</title>
        <authorList>
            <consortium name="US DOE Joint Genome Institute (JGI-PGF)"/>
            <person name="Lucas S."/>
            <person name="Copeland A."/>
            <person name="Lapidus A."/>
            <person name="Bruce D."/>
            <person name="Goodwin L."/>
            <person name="Pitluck S."/>
            <person name="Kyrpides N."/>
            <person name="Mavromatis K."/>
            <person name="Pagani I."/>
            <person name="Ivanova N."/>
            <person name="Mikhailova N."/>
            <person name="Lu M."/>
            <person name="Detter J.C."/>
            <person name="Tapia R."/>
            <person name="Han C."/>
            <person name="Land M."/>
            <person name="Hauser L."/>
            <person name="Markowitz V."/>
            <person name="Cheng J.-F."/>
            <person name="Hugenholtz P."/>
            <person name="Woyke T."/>
            <person name="Wu D."/>
            <person name="Spring S."/>
            <person name="Brambilla E."/>
            <person name="Klenk H.-P."/>
            <person name="Eisen J.A."/>
        </authorList>
    </citation>
    <scope>NUCLEOTIDE SEQUENCE [LARGE SCALE GENOMIC DNA]</scope>
    <source>
        <strain>SNP6</strain>
    </source>
</reference>
<feature type="domain" description="ABC transporter" evidence="11">
    <location>
        <begin position="5"/>
        <end position="234"/>
    </location>
</feature>
<evidence type="ECO:0000256" key="2">
    <source>
        <dbReference type="ARBA" id="ARBA00022448"/>
    </source>
</evidence>
<keyword evidence="4" id="KW-0547">Nucleotide-binding</keyword>
<keyword evidence="13" id="KW-1185">Reference proteome</keyword>
<evidence type="ECO:0000313" key="12">
    <source>
        <dbReference type="EMBL" id="AEA47746.1"/>
    </source>
</evidence>
<dbReference type="InterPro" id="IPR050093">
    <property type="entry name" value="ABC_SmlMolc_Importer"/>
</dbReference>
<comment type="subcellular location">
    <subcellularLocation>
        <location evidence="1">Cell membrane</location>
        <topology evidence="1">Peripheral membrane protein</topology>
    </subcellularLocation>
</comment>
<evidence type="ECO:0000256" key="4">
    <source>
        <dbReference type="ARBA" id="ARBA00022741"/>
    </source>
</evidence>
<name>F2KQL3_ARCVS</name>
<dbReference type="PROSITE" id="PS50893">
    <property type="entry name" value="ABC_TRANSPORTER_2"/>
    <property type="match status" value="1"/>
</dbReference>
<gene>
    <name evidence="12" type="ordered locus">Arcve_1749</name>
</gene>
<proteinExistence type="inferred from homology"/>
<dbReference type="InterPro" id="IPR003439">
    <property type="entry name" value="ABC_transporter-like_ATP-bd"/>
</dbReference>
<dbReference type="OrthoDB" id="18368at2157"/>
<keyword evidence="12" id="KW-0378">Hydrolase</keyword>
<dbReference type="KEGG" id="ave:Arcve_1749"/>
<dbReference type="Proteomes" id="UP000008136">
    <property type="component" value="Chromosome"/>
</dbReference>
<dbReference type="GO" id="GO:1901238">
    <property type="term" value="F:ABC-type tungstate transporter activity"/>
    <property type="evidence" value="ECO:0007669"/>
    <property type="project" value="UniProtKB-EC"/>
</dbReference>
<dbReference type="RefSeq" id="WP_013684402.1">
    <property type="nucleotide sequence ID" value="NC_015320.1"/>
</dbReference>
<dbReference type="STRING" id="693661.Arcve_1749"/>
<dbReference type="AlphaFoldDB" id="F2KQL3"/>
<evidence type="ECO:0000256" key="6">
    <source>
        <dbReference type="ARBA" id="ARBA00038307"/>
    </source>
</evidence>
<sequence>MGLGQTFLEVNAEKDFGNFKLDAEFSMDRGYCVVLGPTGAGKSLLLEIIAGILMPDRGKVIIDCEDVTGLPPERRGIGFVPQDYALFPHMSVYGNIAYGLKARGADKSDIRSAVEEIAENLGISHLLDRKPATLSGGEKQRVALARALVIQPKLILLDEPLAAVDLRTKEKLMNELKFVHREFGIPVIHVTHSLIEAATLADEIAVMMNGRIVEKGDAKKVLSSPSKEVADFLAVKGLFKKLLDILD</sequence>
<evidence type="ECO:0000256" key="5">
    <source>
        <dbReference type="ARBA" id="ARBA00022840"/>
    </source>
</evidence>
<dbReference type="GO" id="GO:0016887">
    <property type="term" value="F:ATP hydrolysis activity"/>
    <property type="evidence" value="ECO:0007669"/>
    <property type="project" value="InterPro"/>
</dbReference>
<comment type="catalytic activity">
    <reaction evidence="10">
        <text>tungstate(in) + ATP + H2O = tungstate(out) + ADP + phosphate + H(+)</text>
        <dbReference type="Rhea" id="RHEA:35027"/>
        <dbReference type="ChEBI" id="CHEBI:15377"/>
        <dbReference type="ChEBI" id="CHEBI:15378"/>
        <dbReference type="ChEBI" id="CHEBI:30616"/>
        <dbReference type="ChEBI" id="CHEBI:43474"/>
        <dbReference type="ChEBI" id="CHEBI:46502"/>
        <dbReference type="ChEBI" id="CHEBI:456216"/>
        <dbReference type="EC" id="7.3.2.6"/>
    </reaction>
</comment>
<dbReference type="eggNOG" id="arCOG00175">
    <property type="taxonomic scope" value="Archaea"/>
</dbReference>
<evidence type="ECO:0000259" key="11">
    <source>
        <dbReference type="PROSITE" id="PS50893"/>
    </source>
</evidence>
<dbReference type="SUPFAM" id="SSF52540">
    <property type="entry name" value="P-loop containing nucleoside triphosphate hydrolases"/>
    <property type="match status" value="1"/>
</dbReference>
<dbReference type="PROSITE" id="PS00211">
    <property type="entry name" value="ABC_TRANSPORTER_1"/>
    <property type="match status" value="1"/>
</dbReference>
<dbReference type="CDD" id="cd03299">
    <property type="entry name" value="ABC_ModC_like"/>
    <property type="match status" value="1"/>
</dbReference>
<comment type="similarity">
    <text evidence="6">Belongs to the ABC transporter superfamily. Sulfate/tungstate importer (TC 3.A.1.6) family.</text>
</comment>
<evidence type="ECO:0000256" key="8">
    <source>
        <dbReference type="ARBA" id="ARBA00039025"/>
    </source>
</evidence>
<dbReference type="EC" id="7.3.2.6" evidence="8"/>
<protein>
    <recommendedName>
        <fullName evidence="9">Molybdate/tungstate import ATP-binding protein WtpC</fullName>
        <ecNumber evidence="8">7.3.2.6</ecNumber>
    </recommendedName>
</protein>
<dbReference type="GeneID" id="10394878"/>
<dbReference type="EMBL" id="CP002588">
    <property type="protein sequence ID" value="AEA47746.1"/>
    <property type="molecule type" value="Genomic_DNA"/>
</dbReference>
<dbReference type="PANTHER" id="PTHR42781:SF4">
    <property type="entry name" value="SPERMIDINE_PUTRESCINE IMPORT ATP-BINDING PROTEIN POTA"/>
    <property type="match status" value="1"/>
</dbReference>
<evidence type="ECO:0000313" key="13">
    <source>
        <dbReference type="Proteomes" id="UP000008136"/>
    </source>
</evidence>
<comment type="subunit">
    <text evidence="7">The complex is composed of two ATP-binding proteins (WtpC), two transmembrane proteins (WtpB) and a solute-binding protein (WtpA).</text>
</comment>
<evidence type="ECO:0000256" key="10">
    <source>
        <dbReference type="ARBA" id="ARBA00047936"/>
    </source>
</evidence>
<keyword evidence="2" id="KW-0813">Transport</keyword>
<dbReference type="SMART" id="SM00382">
    <property type="entry name" value="AAA"/>
    <property type="match status" value="1"/>
</dbReference>
<organism evidence="12 13">
    <name type="scientific">Archaeoglobus veneficus (strain DSM 11195 / SNP6)</name>
    <dbReference type="NCBI Taxonomy" id="693661"/>
    <lineage>
        <taxon>Archaea</taxon>
        <taxon>Methanobacteriati</taxon>
        <taxon>Methanobacteriota</taxon>
        <taxon>Archaeoglobi</taxon>
        <taxon>Archaeoglobales</taxon>
        <taxon>Archaeoglobaceae</taxon>
        <taxon>Archaeoglobus</taxon>
    </lineage>
</organism>
<evidence type="ECO:0000256" key="9">
    <source>
        <dbReference type="ARBA" id="ARBA00041133"/>
    </source>
</evidence>
<dbReference type="GO" id="GO:0005524">
    <property type="term" value="F:ATP binding"/>
    <property type="evidence" value="ECO:0007669"/>
    <property type="project" value="UniProtKB-KW"/>
</dbReference>
<dbReference type="Pfam" id="PF00005">
    <property type="entry name" value="ABC_tran"/>
    <property type="match status" value="1"/>
</dbReference>
<evidence type="ECO:0000256" key="3">
    <source>
        <dbReference type="ARBA" id="ARBA00022505"/>
    </source>
</evidence>